<evidence type="ECO:0000313" key="2">
    <source>
        <dbReference type="EMBL" id="KAA1075327.1"/>
    </source>
</evidence>
<keyword evidence="3" id="KW-1185">Reference proteome</keyword>
<evidence type="ECO:0000313" key="3">
    <source>
        <dbReference type="Proteomes" id="UP000324748"/>
    </source>
</evidence>
<feature type="compositionally biased region" description="Basic and acidic residues" evidence="1">
    <location>
        <begin position="903"/>
        <end position="921"/>
    </location>
</feature>
<name>A0A5B0MDV0_PUCGR</name>
<dbReference type="PANTHER" id="PTHR34065">
    <property type="entry name" value="CELL DIVISION CONTROL PROTEIN 14"/>
    <property type="match status" value="1"/>
</dbReference>
<feature type="region of interest" description="Disordered" evidence="1">
    <location>
        <begin position="204"/>
        <end position="351"/>
    </location>
</feature>
<dbReference type="Proteomes" id="UP000324748">
    <property type="component" value="Unassembled WGS sequence"/>
</dbReference>
<dbReference type="AlphaFoldDB" id="A0A5B0MDV0"/>
<feature type="region of interest" description="Disordered" evidence="1">
    <location>
        <begin position="691"/>
        <end position="794"/>
    </location>
</feature>
<dbReference type="OrthoDB" id="5357220at2759"/>
<feature type="compositionally biased region" description="Basic residues" evidence="1">
    <location>
        <begin position="708"/>
        <end position="717"/>
    </location>
</feature>
<feature type="compositionally biased region" description="Low complexity" evidence="1">
    <location>
        <begin position="623"/>
        <end position="634"/>
    </location>
</feature>
<dbReference type="EMBL" id="VSWC01000157">
    <property type="protein sequence ID" value="KAA1075327.1"/>
    <property type="molecule type" value="Genomic_DNA"/>
</dbReference>
<feature type="region of interest" description="Disordered" evidence="1">
    <location>
        <begin position="819"/>
        <end position="934"/>
    </location>
</feature>
<feature type="region of interest" description="Disordered" evidence="1">
    <location>
        <begin position="366"/>
        <end position="644"/>
    </location>
</feature>
<feature type="compositionally biased region" description="Basic residues" evidence="1">
    <location>
        <begin position="819"/>
        <end position="828"/>
    </location>
</feature>
<feature type="compositionally biased region" description="Polar residues" evidence="1">
    <location>
        <begin position="635"/>
        <end position="644"/>
    </location>
</feature>
<feature type="compositionally biased region" description="Polar residues" evidence="1">
    <location>
        <begin position="334"/>
        <end position="351"/>
    </location>
</feature>
<feature type="compositionally biased region" description="Basic residues" evidence="1">
    <location>
        <begin position="893"/>
        <end position="902"/>
    </location>
</feature>
<feature type="compositionally biased region" description="Low complexity" evidence="1">
    <location>
        <begin position="307"/>
        <end position="333"/>
    </location>
</feature>
<dbReference type="PANTHER" id="PTHR34065:SF1">
    <property type="entry name" value="CELL DIVISION CONTROL PROTEIN 14"/>
    <property type="match status" value="1"/>
</dbReference>
<accession>A0A5B0MDV0</accession>
<gene>
    <name evidence="2" type="ORF">PGT21_033742</name>
</gene>
<feature type="compositionally biased region" description="Basic and acidic residues" evidence="1">
    <location>
        <begin position="502"/>
        <end position="515"/>
    </location>
</feature>
<dbReference type="InterPro" id="IPR012535">
    <property type="entry name" value="Cell_div_Cdc14"/>
</dbReference>
<sequence length="934" mass="101837">MPEELDQQLIRAYDSLLLNKNNALDSLALIKRLLIGASIGGNDSELGKQFINSQNHLELNASLVLLTSISQISNQLITDKQQPSTALINQLSSSFILLQGLLHLHPQSQDLFKSEYNLRILLKFLPLALHSAAYSSIGLPLLDLLLMTFVDSATNAQLFESAGGLEILVQAMKQKSLKTELRVKVLEALWAWWIDEDDPAPDTHPILPPINHPCQSPPNLDSALPNPIPPNHQDHPKSSSANDHHQTPSNKSRANSRIRPISLPPPSLSEEDELANTSGNLSDGHETPKANKLAPKVRIQPSSTTKPISRSQSSLPQQPPSSSHSSPMVKSSSEGSSISATPFRASKSSDPASRLRMMLENTAGQFVPATPHHPHRTRPAATATSTPRDHSSSPSRAVPLHKSHPVSLVKNSSDSDDQQRTSGGRPSESSEDSDRVNLSPNKLFGVRQRRTAIKPASNTPQRLIRHKQSASLGSIQHQLQLPTKAHSQSSEDEGMSGSGSADSEREAAQRARDPTPRPIRSSATFTPEPMPSTDTPRRPSSRLTQATTPHIVPSSERKRLSCDTPRATRPSAKTPSRNSVHLKLTPQRPASPAKAGSSSSSSLHDELMIEQTPRRALSPIKLSSSRASASMTASNKTLITPVTPTSSKHNNLIVAGKLNPSSTPNKKFISKPLSPVHARIYQSDLESIVNATDSDVRPNPALFSNKKDKSKHRRSVGVKKSTPTTTTPPDDDDDYACDEKPLPTTPQQEPESGEDLLRSPLTARPIVGPTPDVLKQSVGTAQHHQRKQKKTGILEKYMANSDELVRSFREIGVGFKALSRHHHHHHHHPVGDGRRGSVGGRAGGRDDEEPEIVERPSSSTAKDSELPSQQQQQLVPSTRNFQPLVGPNTAHENKKHLLHHKMVIKDKIRAVKGPGRAEKSLPPRAGRRKSRVVS</sequence>
<feature type="compositionally biased region" description="Basic and acidic residues" evidence="1">
    <location>
        <begin position="232"/>
        <end position="246"/>
    </location>
</feature>
<feature type="compositionally biased region" description="Polar residues" evidence="1">
    <location>
        <begin position="469"/>
        <end position="481"/>
    </location>
</feature>
<reference evidence="2 3" key="1">
    <citation type="submission" date="2019-05" db="EMBL/GenBank/DDBJ databases">
        <title>Emergence of the Ug99 lineage of the wheat stem rust pathogen through somatic hybridization.</title>
        <authorList>
            <person name="Li F."/>
            <person name="Upadhyaya N.M."/>
            <person name="Sperschneider J."/>
            <person name="Matny O."/>
            <person name="Nguyen-Phuc H."/>
            <person name="Mago R."/>
            <person name="Raley C."/>
            <person name="Miller M.E."/>
            <person name="Silverstein K.A.T."/>
            <person name="Henningsen E."/>
            <person name="Hirsch C.D."/>
            <person name="Visser B."/>
            <person name="Pretorius Z.A."/>
            <person name="Steffenson B.J."/>
            <person name="Schwessinger B."/>
            <person name="Dodds P.N."/>
            <person name="Figueroa M."/>
        </authorList>
    </citation>
    <scope>NUCLEOTIDE SEQUENCE [LARGE SCALE GENOMIC DNA]</scope>
    <source>
        <strain evidence="2">21-0</strain>
    </source>
</reference>
<dbReference type="Pfam" id="PF08045">
    <property type="entry name" value="CDC14"/>
    <property type="match status" value="1"/>
</dbReference>
<comment type="caution">
    <text evidence="2">The sequence shown here is derived from an EMBL/GenBank/DDBJ whole genome shotgun (WGS) entry which is preliminary data.</text>
</comment>
<evidence type="ECO:0000256" key="1">
    <source>
        <dbReference type="SAM" id="MobiDB-lite"/>
    </source>
</evidence>
<protein>
    <submittedName>
        <fullName evidence="2">Uncharacterized protein</fullName>
    </submittedName>
</protein>
<proteinExistence type="predicted"/>
<feature type="compositionally biased region" description="Basic residues" evidence="1">
    <location>
        <begin position="925"/>
        <end position="934"/>
    </location>
</feature>
<organism evidence="2 3">
    <name type="scientific">Puccinia graminis f. sp. tritici</name>
    <dbReference type="NCBI Taxonomy" id="56615"/>
    <lineage>
        <taxon>Eukaryota</taxon>
        <taxon>Fungi</taxon>
        <taxon>Dikarya</taxon>
        <taxon>Basidiomycota</taxon>
        <taxon>Pucciniomycotina</taxon>
        <taxon>Pucciniomycetes</taxon>
        <taxon>Pucciniales</taxon>
        <taxon>Pucciniaceae</taxon>
        <taxon>Puccinia</taxon>
    </lineage>
</organism>